<evidence type="ECO:0000259" key="1">
    <source>
        <dbReference type="Pfam" id="PF01872"/>
    </source>
</evidence>
<dbReference type="STRING" id="360412.LARV_03794"/>
<dbReference type="PANTHER" id="PTHR38011:SF11">
    <property type="entry name" value="2,5-DIAMINO-6-RIBOSYLAMINO-4(3H)-PYRIMIDINONE 5'-PHOSPHATE REDUCTASE"/>
    <property type="match status" value="1"/>
</dbReference>
<name>A0A0K8MXM4_9CHLR</name>
<feature type="domain" description="Bacterial bifunctional deaminase-reductase C-terminal" evidence="1">
    <location>
        <begin position="3"/>
        <end position="179"/>
    </location>
</feature>
<dbReference type="InterPro" id="IPR002734">
    <property type="entry name" value="RibDG_C"/>
</dbReference>
<dbReference type="Pfam" id="PF01872">
    <property type="entry name" value="RibD_C"/>
    <property type="match status" value="1"/>
</dbReference>
<protein>
    <submittedName>
        <fullName evidence="2">Dihydrofolate reductase</fullName>
    </submittedName>
</protein>
<reference evidence="2" key="1">
    <citation type="submission" date="2015-07" db="EMBL/GenBank/DDBJ databases">
        <title>Draft Genome Sequences of Anaerolinea thermolimosa IMO-1, Bellilinea caldifistulae GOMI-1, Leptolinea tardivitalis YMTK-2, Levilinea saccharolytica KIBI-1,Longilinea arvoryzae KOME-1, Previously Described as Members of the Anaerolineaceae (Chloroflexi).</title>
        <authorList>
            <person name="Sekiguchi Y."/>
            <person name="Ohashi A."/>
            <person name="Matsuura N."/>
            <person name="Tourlousse M.D."/>
        </authorList>
    </citation>
    <scope>NUCLEOTIDE SEQUENCE [LARGE SCALE GENOMIC DNA]</scope>
    <source>
        <strain evidence="2">KOME-1</strain>
    </source>
</reference>
<dbReference type="InterPro" id="IPR024072">
    <property type="entry name" value="DHFR-like_dom_sf"/>
</dbReference>
<dbReference type="PANTHER" id="PTHR38011">
    <property type="entry name" value="DIHYDROFOLATE REDUCTASE FAMILY PROTEIN (AFU_ORTHOLOGUE AFUA_8G06820)"/>
    <property type="match status" value="1"/>
</dbReference>
<organism evidence="2">
    <name type="scientific">Longilinea arvoryzae</name>
    <dbReference type="NCBI Taxonomy" id="360412"/>
    <lineage>
        <taxon>Bacteria</taxon>
        <taxon>Bacillati</taxon>
        <taxon>Chloroflexota</taxon>
        <taxon>Anaerolineae</taxon>
        <taxon>Anaerolineales</taxon>
        <taxon>Anaerolineaceae</taxon>
        <taxon>Longilinea</taxon>
    </lineage>
</organism>
<dbReference type="EMBL" id="DF967973">
    <property type="protein sequence ID" value="GAP15999.1"/>
    <property type="molecule type" value="Genomic_DNA"/>
</dbReference>
<evidence type="ECO:0000313" key="2">
    <source>
        <dbReference type="EMBL" id="GAP15999.1"/>
    </source>
</evidence>
<dbReference type="OrthoDB" id="195113at2"/>
<evidence type="ECO:0000313" key="3">
    <source>
        <dbReference type="Proteomes" id="UP000055060"/>
    </source>
</evidence>
<dbReference type="Proteomes" id="UP000055060">
    <property type="component" value="Unassembled WGS sequence"/>
</dbReference>
<dbReference type="InterPro" id="IPR050765">
    <property type="entry name" value="Riboflavin_Biosynth_HTPR"/>
</dbReference>
<accession>A0A0K8MXM4</accession>
<dbReference type="RefSeq" id="WP_075075396.1">
    <property type="nucleotide sequence ID" value="NZ_DF967973.1"/>
</dbReference>
<keyword evidence="3" id="KW-1185">Reference proteome</keyword>
<dbReference type="Gene3D" id="3.40.430.10">
    <property type="entry name" value="Dihydrofolate Reductase, subunit A"/>
    <property type="match status" value="1"/>
</dbReference>
<dbReference type="GO" id="GO:0008703">
    <property type="term" value="F:5-amino-6-(5-phosphoribosylamino)uracil reductase activity"/>
    <property type="evidence" value="ECO:0007669"/>
    <property type="project" value="InterPro"/>
</dbReference>
<gene>
    <name evidence="2" type="ORF">LARV_03794</name>
</gene>
<dbReference type="AlphaFoldDB" id="A0A0K8MXM4"/>
<dbReference type="GO" id="GO:0009231">
    <property type="term" value="P:riboflavin biosynthetic process"/>
    <property type="evidence" value="ECO:0007669"/>
    <property type="project" value="InterPro"/>
</dbReference>
<sequence length="191" mass="21467">MAHLIYSAISSLDGYIEDMQGKFDWAAPDEEVHRFINDLERAAGTYLYGRRMYETMMVWETDPGFAADSPITRDFAEIWQAANKIVYSRTLGTVSTRKTQLERTFDPEAIRQLKETVEQDILIGGPGLAAHAFRAGLIDECQLFFTPILVGGGKPSLPDNVRMALELLEERRFGSGVVFLRYRTRPAGQAG</sequence>
<proteinExistence type="predicted"/>
<dbReference type="SUPFAM" id="SSF53597">
    <property type="entry name" value="Dihydrofolate reductase-like"/>
    <property type="match status" value="1"/>
</dbReference>